<reference evidence="2" key="1">
    <citation type="journal article" date="2016" name="Gigascience">
        <title>De novo construction of an expanded transcriptome assembly for the western tarnished plant bug, Lygus hesperus.</title>
        <authorList>
            <person name="Tassone E.E."/>
            <person name="Geib S.M."/>
            <person name="Hall B."/>
            <person name="Fabrick J.A."/>
            <person name="Brent C.S."/>
            <person name="Hull J.J."/>
        </authorList>
    </citation>
    <scope>NUCLEOTIDE SEQUENCE</scope>
</reference>
<dbReference type="EMBL" id="GDHC01008322">
    <property type="protein sequence ID" value="JAQ10307.1"/>
    <property type="molecule type" value="Transcribed_RNA"/>
</dbReference>
<evidence type="ECO:0000256" key="1">
    <source>
        <dbReference type="SAM" id="MobiDB-lite"/>
    </source>
</evidence>
<sequence>SDNENARPRRSQSNVMKYEEGSDSLASSVSSLNQPQSIVVSGRPQRTLNKTYKENSDDSQSEDNSNMKIGGRLTVVRGKVPPRPVRTLTVNQNYVQSTEESDVEDDTIVYQPRLAVKVTNKRKGRPPRASKENQKYDENSDESLFEGKSDTNLTKQSVSSRGRTRKSLKENHKFDDPSDESDSSPADSSPSQPKISISSRGRVRKITARARAFLRD</sequence>
<feature type="compositionally biased region" description="Basic and acidic residues" evidence="1">
    <location>
        <begin position="167"/>
        <end position="176"/>
    </location>
</feature>
<name>A0A146LUC6_LYGHE</name>
<accession>A0A146LUC6</accession>
<gene>
    <name evidence="2" type="ORF">g.68751</name>
</gene>
<feature type="compositionally biased region" description="Polar residues" evidence="1">
    <location>
        <begin position="88"/>
        <end position="98"/>
    </location>
</feature>
<organism evidence="2">
    <name type="scientific">Lygus hesperus</name>
    <name type="common">Western plant bug</name>
    <dbReference type="NCBI Taxonomy" id="30085"/>
    <lineage>
        <taxon>Eukaryota</taxon>
        <taxon>Metazoa</taxon>
        <taxon>Ecdysozoa</taxon>
        <taxon>Arthropoda</taxon>
        <taxon>Hexapoda</taxon>
        <taxon>Insecta</taxon>
        <taxon>Pterygota</taxon>
        <taxon>Neoptera</taxon>
        <taxon>Paraneoptera</taxon>
        <taxon>Hemiptera</taxon>
        <taxon>Heteroptera</taxon>
        <taxon>Panheteroptera</taxon>
        <taxon>Cimicomorpha</taxon>
        <taxon>Miridae</taxon>
        <taxon>Mirini</taxon>
        <taxon>Lygus</taxon>
    </lineage>
</organism>
<feature type="region of interest" description="Disordered" evidence="1">
    <location>
        <begin position="1"/>
        <end position="204"/>
    </location>
</feature>
<feature type="compositionally biased region" description="Low complexity" evidence="1">
    <location>
        <begin position="183"/>
        <end position="199"/>
    </location>
</feature>
<feature type="compositionally biased region" description="Polar residues" evidence="1">
    <location>
        <begin position="150"/>
        <end position="161"/>
    </location>
</feature>
<feature type="compositionally biased region" description="Basic residues" evidence="1">
    <location>
        <begin position="119"/>
        <end position="128"/>
    </location>
</feature>
<evidence type="ECO:0000313" key="2">
    <source>
        <dbReference type="EMBL" id="JAQ10307.1"/>
    </source>
</evidence>
<dbReference type="AlphaFoldDB" id="A0A146LUC6"/>
<proteinExistence type="predicted"/>
<feature type="non-terminal residue" evidence="2">
    <location>
        <position position="1"/>
    </location>
</feature>
<feature type="compositionally biased region" description="Polar residues" evidence="1">
    <location>
        <begin position="32"/>
        <end position="50"/>
    </location>
</feature>
<feature type="compositionally biased region" description="Basic and acidic residues" evidence="1">
    <location>
        <begin position="129"/>
        <end position="138"/>
    </location>
</feature>
<protein>
    <submittedName>
        <fullName evidence="2">Uncharacterized protein</fullName>
    </submittedName>
</protein>